<dbReference type="PRINTS" id="PR00143">
    <property type="entry name" value="CITRTSNTHASE"/>
</dbReference>
<dbReference type="Pfam" id="PF00285">
    <property type="entry name" value="Citrate_synt"/>
    <property type="match status" value="1"/>
</dbReference>
<dbReference type="AlphaFoldDB" id="A0A6B2FZ08"/>
<dbReference type="InterPro" id="IPR036969">
    <property type="entry name" value="Citrate_synthase_sf"/>
</dbReference>
<organism evidence="4">
    <name type="scientific">Myxobolus squamalis</name>
    <name type="common">Myxosporean</name>
    <dbReference type="NCBI Taxonomy" id="59785"/>
    <lineage>
        <taxon>Eukaryota</taxon>
        <taxon>Metazoa</taxon>
        <taxon>Cnidaria</taxon>
        <taxon>Myxozoa</taxon>
        <taxon>Myxosporea</taxon>
        <taxon>Bivalvulida</taxon>
        <taxon>Platysporina</taxon>
        <taxon>Myxobolidae</taxon>
        <taxon>Myxobolus</taxon>
    </lineage>
</organism>
<evidence type="ECO:0000256" key="2">
    <source>
        <dbReference type="ARBA" id="ARBA00011738"/>
    </source>
</evidence>
<evidence type="ECO:0000256" key="3">
    <source>
        <dbReference type="RuleBase" id="RU000441"/>
    </source>
</evidence>
<dbReference type="PROSITE" id="PS00480">
    <property type="entry name" value="CITRATE_SYNTHASE"/>
    <property type="match status" value="1"/>
</dbReference>
<dbReference type="SUPFAM" id="SSF48256">
    <property type="entry name" value="Citrate synthase"/>
    <property type="match status" value="1"/>
</dbReference>
<comment type="subunit">
    <text evidence="2">Homodimer.</text>
</comment>
<dbReference type="InterPro" id="IPR002020">
    <property type="entry name" value="Citrate_synthase"/>
</dbReference>
<dbReference type="Gene3D" id="1.10.580.10">
    <property type="entry name" value="Citrate Synthase, domain 1"/>
    <property type="match status" value="1"/>
</dbReference>
<dbReference type="EMBL" id="GHBR01001154">
    <property type="protein sequence ID" value="NDJ96500.1"/>
    <property type="molecule type" value="Transcribed_RNA"/>
</dbReference>
<dbReference type="PANTHER" id="PTHR11739:SF8">
    <property type="entry name" value="CITRATE SYNTHASE, MITOCHONDRIAL"/>
    <property type="match status" value="1"/>
</dbReference>
<dbReference type="InterPro" id="IPR019810">
    <property type="entry name" value="Citrate_synthase_AS"/>
</dbReference>
<keyword evidence="3" id="KW-0808">Transferase</keyword>
<dbReference type="GO" id="GO:0005759">
    <property type="term" value="C:mitochondrial matrix"/>
    <property type="evidence" value="ECO:0007669"/>
    <property type="project" value="UniProtKB-SubCell"/>
</dbReference>
<accession>A0A6B2FZ08</accession>
<dbReference type="GO" id="GO:0005975">
    <property type="term" value="P:carbohydrate metabolic process"/>
    <property type="evidence" value="ECO:0007669"/>
    <property type="project" value="TreeGrafter"/>
</dbReference>
<dbReference type="InterPro" id="IPR016142">
    <property type="entry name" value="Citrate_synth-like_lrg_a-sub"/>
</dbReference>
<dbReference type="PANTHER" id="PTHR11739">
    <property type="entry name" value="CITRATE SYNTHASE"/>
    <property type="match status" value="1"/>
</dbReference>
<comment type="similarity">
    <text evidence="3">Belongs to the citrate synthase family.</text>
</comment>
<evidence type="ECO:0000313" key="4">
    <source>
        <dbReference type="EMBL" id="NDJ96500.1"/>
    </source>
</evidence>
<dbReference type="GO" id="GO:0006099">
    <property type="term" value="P:tricarboxylic acid cycle"/>
    <property type="evidence" value="ECO:0007669"/>
    <property type="project" value="TreeGrafter"/>
</dbReference>
<evidence type="ECO:0000256" key="1">
    <source>
        <dbReference type="ARBA" id="ARBA00004305"/>
    </source>
</evidence>
<sequence length="197" mass="21998">MEPINANCDWSKNYTRMLGINNDRKFIDYMRLYLSIHSDHEGGNVSCHTAYLVGSTLSDIYLSFSAAVNGLAGPLHGRANQEVVEWIRDMTAVLGENNLNDESITKYCQKAIEEGVIPGFGHAILRITDPRYTIIRKFAEENLPNNLAINMIDKLNIIVSKILQEGKKAKNPQPNVDCISGTVLNVFLFLNVAIQSN</sequence>
<name>A0A6B2FZ08_MYXSQ</name>
<proteinExistence type="inferred from homology"/>
<protein>
    <recommendedName>
        <fullName evidence="3">Citrate synthase</fullName>
    </recommendedName>
</protein>
<comment type="subcellular location">
    <subcellularLocation>
        <location evidence="1">Mitochondrion matrix</location>
    </subcellularLocation>
</comment>
<reference evidence="4" key="1">
    <citation type="submission" date="2018-11" db="EMBL/GenBank/DDBJ databases">
        <title>Myxobolus squamalis genome and transcriptome.</title>
        <authorList>
            <person name="Yahalomi D."/>
            <person name="Atkinson S.D."/>
            <person name="Neuhof M."/>
            <person name="Chang E.S."/>
            <person name="Philippe H."/>
            <person name="Cartwright P."/>
            <person name="Bartholomew J.L."/>
            <person name="Huchon D."/>
        </authorList>
    </citation>
    <scope>NUCLEOTIDE SEQUENCE</scope>
    <source>
        <strain evidence="4">71B08</strain>
        <tissue evidence="4">Whole</tissue>
    </source>
</reference>
<dbReference type="GO" id="GO:0046912">
    <property type="term" value="F:acyltransferase activity, acyl groups converted into alkyl on transfer"/>
    <property type="evidence" value="ECO:0007669"/>
    <property type="project" value="InterPro"/>
</dbReference>